<accession>A0A1H0MF22</accession>
<sequence>MIPPSVSPARSSRLAVVAVVLGALLTVGPAVTAAIVPATVQAEVIHYRPATPIAHGPSIHF</sequence>
<evidence type="ECO:0000313" key="1">
    <source>
        <dbReference type="EMBL" id="SDO79028.1"/>
    </source>
</evidence>
<dbReference type="Proteomes" id="UP000186456">
    <property type="component" value="Unassembled WGS sequence"/>
</dbReference>
<organism evidence="1 2">
    <name type="scientific">Microbacterium testaceum (strain StLB037)</name>
    <dbReference type="NCBI Taxonomy" id="979556"/>
    <lineage>
        <taxon>Bacteria</taxon>
        <taxon>Bacillati</taxon>
        <taxon>Actinomycetota</taxon>
        <taxon>Actinomycetes</taxon>
        <taxon>Micrococcales</taxon>
        <taxon>Microbacteriaceae</taxon>
        <taxon>Microbacterium</taxon>
    </lineage>
</organism>
<name>A0A1H0MF22_MICTS</name>
<proteinExistence type="predicted"/>
<evidence type="ECO:0000313" key="2">
    <source>
        <dbReference type="Proteomes" id="UP000186456"/>
    </source>
</evidence>
<dbReference type="RefSeq" id="WP_056224839.1">
    <property type="nucleotide sequence ID" value="NZ_FNJN01000002.1"/>
</dbReference>
<reference evidence="1 2" key="1">
    <citation type="submission" date="2016-10" db="EMBL/GenBank/DDBJ databases">
        <authorList>
            <person name="de Groot N.N."/>
        </authorList>
    </citation>
    <scope>NUCLEOTIDE SEQUENCE [LARGE SCALE GENOMIC DNA]</scope>
    <source>
        <strain evidence="1 2">StLB037</strain>
    </source>
</reference>
<protein>
    <submittedName>
        <fullName evidence="1">Uncharacterized protein</fullName>
    </submittedName>
</protein>
<dbReference type="EMBL" id="FNJN01000002">
    <property type="protein sequence ID" value="SDO79028.1"/>
    <property type="molecule type" value="Genomic_DNA"/>
</dbReference>
<dbReference type="AlphaFoldDB" id="A0A1H0MF22"/>
<gene>
    <name evidence="1" type="ORF">SAMN04487788_0919</name>
</gene>